<feature type="signal peptide" evidence="1">
    <location>
        <begin position="1"/>
        <end position="26"/>
    </location>
</feature>
<dbReference type="AlphaFoldDB" id="A0A2C5YFM4"/>
<dbReference type="OrthoDB" id="4923306at2759"/>
<organism evidence="2 3">
    <name type="scientific">Ophiocordyceps australis</name>
    <dbReference type="NCBI Taxonomy" id="1399860"/>
    <lineage>
        <taxon>Eukaryota</taxon>
        <taxon>Fungi</taxon>
        <taxon>Dikarya</taxon>
        <taxon>Ascomycota</taxon>
        <taxon>Pezizomycotina</taxon>
        <taxon>Sordariomycetes</taxon>
        <taxon>Hypocreomycetidae</taxon>
        <taxon>Hypocreales</taxon>
        <taxon>Ophiocordycipitaceae</taxon>
        <taxon>Ophiocordyceps</taxon>
    </lineage>
</organism>
<evidence type="ECO:0000256" key="1">
    <source>
        <dbReference type="SAM" id="SignalP"/>
    </source>
</evidence>
<comment type="caution">
    <text evidence="2">The sequence shown here is derived from an EMBL/GenBank/DDBJ whole genome shotgun (WGS) entry which is preliminary data.</text>
</comment>
<accession>A0A2C5YFM4</accession>
<reference evidence="2 3" key="1">
    <citation type="submission" date="2017-06" db="EMBL/GenBank/DDBJ databases">
        <title>Ant-infecting Ophiocordyceps genomes reveal a high diversity of potential behavioral manipulation genes and a possible major role for enterotoxins.</title>
        <authorList>
            <person name="De Bekker C."/>
            <person name="Evans H.C."/>
            <person name="Brachmann A."/>
            <person name="Hughes D.P."/>
        </authorList>
    </citation>
    <scope>NUCLEOTIDE SEQUENCE [LARGE SCALE GENOMIC DNA]</scope>
    <source>
        <strain evidence="2 3">Map64</strain>
    </source>
</reference>
<gene>
    <name evidence="2" type="ORF">CDD81_1757</name>
</gene>
<name>A0A2C5YFM4_9HYPO</name>
<evidence type="ECO:0000313" key="2">
    <source>
        <dbReference type="EMBL" id="PHH65671.1"/>
    </source>
</evidence>
<keyword evidence="3" id="KW-1185">Reference proteome</keyword>
<keyword evidence="1" id="KW-0732">Signal</keyword>
<dbReference type="STRING" id="1399860.A0A2C5YFM4"/>
<evidence type="ECO:0000313" key="3">
    <source>
        <dbReference type="Proteomes" id="UP000226192"/>
    </source>
</evidence>
<proteinExistence type="predicted"/>
<sequence>MVGGIKAFLASSLVACSLFWPTSVIATPVTPAPPMTPAPDVTFTHSMGSPGVVYAIVYPYNRGEDAIDTLRNQGGLVETANPSDDAAWGWDNFNDGRTWISVTTNLEGLVNRAGSRRGWWVLRIATSPHMISLPDVPPRVRFTSMMRLTDPWSEHRGINTHVALNGIPMSQVQAYASLDGRRPADRIESLVWQENPTYDARWAPLGINGQQPLLSGRNLPEGSTARGLARLFMNDLTSPRNTAMSPDQRQHLRELLGWNTDLEPNRDFPLVRDREPQSLTSLAMRAINWRFLNGWPEITQDLQRRLAQGLATLAECGLVYRAMAKKEKRQEHEYCDAQISDKCHVRHEPDTCKTLLDTVHDMQRLPSSSVERPPTQKSLECSEFNKLKVHLQLANAITRGSQFFEGAGSVDDIVLDIGHQTLLLAEAPSRGFEKTRTVNLKKAFGVASDSVAVKDVNHFKLYSVQDLQQNADSWELEGITFKGRCAGSGRIAQTTKWQSIEKWYSRFGDLYPDMGPTKLEDKIQLDDWHWETEDDRTRTLLVDPPGQPGACVHFSAVNATLELGSSILGAGTNHNIVIDFDHQAISLAEAPSKSYNQTRSLDMRDAFASQAVAVDSITGFRLYGQVPSGQSESSDEWELKSITLEGQCAESSKKAKLAKFHDLFTWQGRMNEIPGAFRAKMSLGDWEWA</sequence>
<dbReference type="Proteomes" id="UP000226192">
    <property type="component" value="Unassembled WGS sequence"/>
</dbReference>
<dbReference type="EMBL" id="NJET01000015">
    <property type="protein sequence ID" value="PHH65671.1"/>
    <property type="molecule type" value="Genomic_DNA"/>
</dbReference>
<feature type="chain" id="PRO_5012293291" description="Enterotoxin" evidence="1">
    <location>
        <begin position="27"/>
        <end position="689"/>
    </location>
</feature>
<protein>
    <recommendedName>
        <fullName evidence="4">Enterotoxin</fullName>
    </recommendedName>
</protein>
<dbReference type="Gene3D" id="3.90.210.10">
    <property type="entry name" value="Heat-Labile Enterotoxin, subunit A"/>
    <property type="match status" value="1"/>
</dbReference>
<evidence type="ECO:0008006" key="4">
    <source>
        <dbReference type="Google" id="ProtNLM"/>
    </source>
</evidence>